<reference evidence="7 8" key="1">
    <citation type="submission" date="2024-07" db="EMBL/GenBank/DDBJ databases">
        <title>Luteimonas salilacus sp. nov., isolated from the shore soil of Salt Lake in Tibet of China.</title>
        <authorList>
            <person name="Zhang X."/>
            <person name="Li A."/>
        </authorList>
    </citation>
    <scope>NUCLEOTIDE SEQUENCE [LARGE SCALE GENOMIC DNA]</scope>
    <source>
        <strain evidence="7 8">B3-2-R+30</strain>
    </source>
</reference>
<protein>
    <recommendedName>
        <fullName evidence="6">Lipopolysaccharide export system protein LptC</fullName>
    </recommendedName>
</protein>
<accession>A0ABV4HM30</accession>
<dbReference type="EMBL" id="JBFWIC010000001">
    <property type="protein sequence ID" value="MEZ0473283.1"/>
    <property type="molecule type" value="Genomic_DNA"/>
</dbReference>
<evidence type="ECO:0000256" key="6">
    <source>
        <dbReference type="HAMAP-Rule" id="MF_01915"/>
    </source>
</evidence>
<dbReference type="InterPro" id="IPR026265">
    <property type="entry name" value="LptC"/>
</dbReference>
<dbReference type="Proteomes" id="UP001566331">
    <property type="component" value="Unassembled WGS sequence"/>
</dbReference>
<sequence>MNWRLALTMVLLVAAVVSGWSAWRQRAGDTAAAAAQARSDYVLHDFELTALSTEGIESFTLRAPLLEQHPEDRTIALETPLFLLPDRDGRYWEARSKTGLVSAEHDEVQLRGDVRVTSPESDPRPVTMNTEQLNLYPETDIARSDVLVTVEQPGSTIQGRGLEVDLASKRYTFKSQVKQRYVPTRR</sequence>
<evidence type="ECO:0000313" key="8">
    <source>
        <dbReference type="Proteomes" id="UP001566331"/>
    </source>
</evidence>
<evidence type="ECO:0000256" key="2">
    <source>
        <dbReference type="ARBA" id="ARBA00022519"/>
    </source>
</evidence>
<keyword evidence="2 6" id="KW-0997">Cell inner membrane</keyword>
<evidence type="ECO:0000256" key="3">
    <source>
        <dbReference type="ARBA" id="ARBA00022692"/>
    </source>
</evidence>
<dbReference type="RefSeq" id="WP_370563394.1">
    <property type="nucleotide sequence ID" value="NZ_JBFWIB010000003.1"/>
</dbReference>
<dbReference type="InterPro" id="IPR010664">
    <property type="entry name" value="LipoPS_assembly_LptC-rel"/>
</dbReference>
<comment type="subunit">
    <text evidence="6">Component of the lipopolysaccharide transport and assembly complex. Interacts with LptA and the LptBFG transporter complex.</text>
</comment>
<dbReference type="InterPro" id="IPR052363">
    <property type="entry name" value="LPS_export_LptC"/>
</dbReference>
<dbReference type="PANTHER" id="PTHR37481:SF1">
    <property type="entry name" value="LIPOPOLYSACCHARIDE EXPORT SYSTEM PROTEIN LPTC"/>
    <property type="match status" value="1"/>
</dbReference>
<keyword evidence="3 6" id="KW-0812">Transmembrane</keyword>
<proteinExistence type="inferred from homology"/>
<evidence type="ECO:0000256" key="4">
    <source>
        <dbReference type="ARBA" id="ARBA00022989"/>
    </source>
</evidence>
<comment type="similarity">
    <text evidence="6">Belongs to the LptC family.</text>
</comment>
<keyword evidence="8" id="KW-1185">Reference proteome</keyword>
<dbReference type="PANTHER" id="PTHR37481">
    <property type="entry name" value="LIPOPOLYSACCHARIDE EXPORT SYSTEM PROTEIN LPTC"/>
    <property type="match status" value="1"/>
</dbReference>
<dbReference type="NCBIfam" id="TIGR04409">
    <property type="entry name" value="LptC_YrbK"/>
    <property type="match status" value="1"/>
</dbReference>
<comment type="function">
    <text evidence="6">Involved in the assembly of lipopolysaccharide (LPS). Required for the translocation of LPS from the inner membrane to the outer membrane. Facilitates the transfer of LPS from the inner membrane to the periplasmic protein LptA. Could be a docking site for LptA.</text>
</comment>
<comment type="caution">
    <text evidence="7">The sequence shown here is derived from an EMBL/GenBank/DDBJ whole genome shotgun (WGS) entry which is preliminary data.</text>
</comment>
<name>A0ABV4HM30_9GAMM</name>
<keyword evidence="1 6" id="KW-1003">Cell membrane</keyword>
<keyword evidence="5 6" id="KW-0472">Membrane</keyword>
<gene>
    <name evidence="6 7" type="primary">lptC</name>
    <name evidence="7" type="ORF">AB6713_01425</name>
</gene>
<evidence type="ECO:0000256" key="1">
    <source>
        <dbReference type="ARBA" id="ARBA00022475"/>
    </source>
</evidence>
<comment type="subcellular location">
    <subcellularLocation>
        <location evidence="6">Cell inner membrane</location>
        <topology evidence="6">Single-pass membrane protein</topology>
    </subcellularLocation>
</comment>
<evidence type="ECO:0000313" key="7">
    <source>
        <dbReference type="EMBL" id="MEZ0473283.1"/>
    </source>
</evidence>
<dbReference type="HAMAP" id="MF_01915">
    <property type="entry name" value="LPS_assembly_LptC"/>
    <property type="match status" value="1"/>
</dbReference>
<organism evidence="7 8">
    <name type="scientific">Luteimonas salinilitoris</name>
    <dbReference type="NCBI Taxonomy" id="3237697"/>
    <lineage>
        <taxon>Bacteria</taxon>
        <taxon>Pseudomonadati</taxon>
        <taxon>Pseudomonadota</taxon>
        <taxon>Gammaproteobacteria</taxon>
        <taxon>Lysobacterales</taxon>
        <taxon>Lysobacteraceae</taxon>
        <taxon>Luteimonas</taxon>
    </lineage>
</organism>
<dbReference type="Pfam" id="PF06835">
    <property type="entry name" value="LptC"/>
    <property type="match status" value="1"/>
</dbReference>
<evidence type="ECO:0000256" key="5">
    <source>
        <dbReference type="ARBA" id="ARBA00023136"/>
    </source>
</evidence>
<keyword evidence="4 6" id="KW-1133">Transmembrane helix</keyword>
<dbReference type="Gene3D" id="2.60.450.10">
    <property type="entry name" value="Lipopolysaccharide (LPS) transport protein A like domain"/>
    <property type="match status" value="1"/>
</dbReference>